<keyword evidence="2" id="KW-0732">Signal</keyword>
<evidence type="ECO:0000313" key="4">
    <source>
        <dbReference type="WBParaSite" id="BXY_0692900.1"/>
    </source>
</evidence>
<name>A0A1I7S1Q1_BURXY</name>
<feature type="chain" id="PRO_5009305306" evidence="2">
    <location>
        <begin position="35"/>
        <end position="181"/>
    </location>
</feature>
<accession>A0A1I7S1Q1</accession>
<reference evidence="4" key="1">
    <citation type="submission" date="2016-11" db="UniProtKB">
        <authorList>
            <consortium name="WormBaseParasite"/>
        </authorList>
    </citation>
    <scope>IDENTIFICATION</scope>
</reference>
<dbReference type="AlphaFoldDB" id="A0A1I7S1Q1"/>
<feature type="signal peptide" evidence="2">
    <location>
        <begin position="1"/>
        <end position="34"/>
    </location>
</feature>
<evidence type="ECO:0000256" key="1">
    <source>
        <dbReference type="SAM" id="MobiDB-lite"/>
    </source>
</evidence>
<organism evidence="3 4">
    <name type="scientific">Bursaphelenchus xylophilus</name>
    <name type="common">Pinewood nematode worm</name>
    <name type="synonym">Aphelenchoides xylophilus</name>
    <dbReference type="NCBI Taxonomy" id="6326"/>
    <lineage>
        <taxon>Eukaryota</taxon>
        <taxon>Metazoa</taxon>
        <taxon>Ecdysozoa</taxon>
        <taxon>Nematoda</taxon>
        <taxon>Chromadorea</taxon>
        <taxon>Rhabditida</taxon>
        <taxon>Tylenchina</taxon>
        <taxon>Tylenchomorpha</taxon>
        <taxon>Aphelenchoidea</taxon>
        <taxon>Aphelenchoididae</taxon>
        <taxon>Bursaphelenchus</taxon>
    </lineage>
</organism>
<feature type="region of interest" description="Disordered" evidence="1">
    <location>
        <begin position="34"/>
        <end position="94"/>
    </location>
</feature>
<evidence type="ECO:0000256" key="2">
    <source>
        <dbReference type="SAM" id="SignalP"/>
    </source>
</evidence>
<feature type="compositionally biased region" description="Low complexity" evidence="1">
    <location>
        <begin position="53"/>
        <end position="86"/>
    </location>
</feature>
<dbReference type="WBParaSite" id="BXY_0692900.1">
    <property type="protein sequence ID" value="BXY_0692900.1"/>
    <property type="gene ID" value="BXY_0692900"/>
</dbReference>
<dbReference type="Proteomes" id="UP000095284">
    <property type="component" value="Unplaced"/>
</dbReference>
<proteinExistence type="predicted"/>
<evidence type="ECO:0000313" key="3">
    <source>
        <dbReference type="Proteomes" id="UP000095284"/>
    </source>
</evidence>
<protein>
    <submittedName>
        <fullName evidence="4">TIL domain-containing protein</fullName>
    </submittedName>
</protein>
<sequence length="181" mass="19612">MGQLISKFPPFPKMVGRFLVVSFLFSSLISLSSAGNSTSPEVPNPQTSPVPAPATTTTPATTPTTRKTTTTRQTTTTPTTRRIPTTTTPPPKTGLKKCTSDEDCKENGYICMKDTGLARFCIPKIPCQTHKDCPSLNCKTNHCYPLREFCLLAPEPNPCAGRKKCQRSAVVNDIGECVTTD</sequence>
<feature type="compositionally biased region" description="Pro residues" evidence="1">
    <location>
        <begin position="42"/>
        <end position="52"/>
    </location>
</feature>